<dbReference type="RefSeq" id="WP_094983909.1">
    <property type="nucleotide sequence ID" value="NZ_NHNI01000001.1"/>
</dbReference>
<accession>A0A266Q977</accession>
<dbReference type="InterPro" id="IPR050330">
    <property type="entry name" value="Bact_OuterMem_StrucFunc"/>
</dbReference>
<dbReference type="InterPro" id="IPR036737">
    <property type="entry name" value="OmpA-like_sf"/>
</dbReference>
<dbReference type="PROSITE" id="PS51123">
    <property type="entry name" value="OMPA_2"/>
    <property type="match status" value="1"/>
</dbReference>
<dbReference type="CDD" id="cd07185">
    <property type="entry name" value="OmpA_C-like"/>
    <property type="match status" value="1"/>
</dbReference>
<dbReference type="AlphaFoldDB" id="A0A266Q977"/>
<gene>
    <name evidence="5" type="ORF">CBP51_03800</name>
</gene>
<feature type="coiled-coil region" evidence="2">
    <location>
        <begin position="290"/>
        <end position="327"/>
    </location>
</feature>
<keyword evidence="1" id="KW-0472">Membrane</keyword>
<evidence type="ECO:0000259" key="4">
    <source>
        <dbReference type="PROSITE" id="PS51123"/>
    </source>
</evidence>
<evidence type="ECO:0000313" key="6">
    <source>
        <dbReference type="Proteomes" id="UP000216101"/>
    </source>
</evidence>
<proteinExistence type="predicted"/>
<dbReference type="Gene3D" id="3.30.1330.60">
    <property type="entry name" value="OmpA-like domain"/>
    <property type="match status" value="1"/>
</dbReference>
<dbReference type="PANTHER" id="PTHR30329">
    <property type="entry name" value="STATOR ELEMENT OF FLAGELLAR MOTOR COMPLEX"/>
    <property type="match status" value="1"/>
</dbReference>
<name>A0A266Q977_9GAMM</name>
<feature type="domain" description="OmpA-like" evidence="4">
    <location>
        <begin position="171"/>
        <end position="288"/>
    </location>
</feature>
<keyword evidence="3" id="KW-0732">Signal</keyword>
<dbReference type="EMBL" id="NHNI01000001">
    <property type="protein sequence ID" value="OZY86166.1"/>
    <property type="molecule type" value="Genomic_DNA"/>
</dbReference>
<reference evidence="6" key="1">
    <citation type="submission" date="2017-05" db="EMBL/GenBank/DDBJ databases">
        <authorList>
            <person name="Barney B.M."/>
        </authorList>
    </citation>
    <scope>NUCLEOTIDE SEQUENCE [LARGE SCALE GENOMIC DNA]</scope>
    <source>
        <strain evidence="6">PSBB022</strain>
    </source>
</reference>
<dbReference type="PANTHER" id="PTHR30329:SF17">
    <property type="entry name" value="LIPOPROTEIN YFIB-RELATED"/>
    <property type="match status" value="1"/>
</dbReference>
<evidence type="ECO:0000313" key="5">
    <source>
        <dbReference type="EMBL" id="OZY86166.1"/>
    </source>
</evidence>
<keyword evidence="6" id="KW-1185">Reference proteome</keyword>
<dbReference type="Pfam" id="PF18393">
    <property type="entry name" value="MotY_N"/>
    <property type="match status" value="1"/>
</dbReference>
<dbReference type="Proteomes" id="UP000216101">
    <property type="component" value="Unassembled WGS sequence"/>
</dbReference>
<dbReference type="PRINTS" id="PR01023">
    <property type="entry name" value="NAFLGMOTY"/>
</dbReference>
<dbReference type="Gene3D" id="2.60.40.2540">
    <property type="match status" value="1"/>
</dbReference>
<dbReference type="InterPro" id="IPR041544">
    <property type="entry name" value="MotY_N"/>
</dbReference>
<organism evidence="5 6">
    <name type="scientific">Cellvibrio mixtus</name>
    <dbReference type="NCBI Taxonomy" id="39650"/>
    <lineage>
        <taxon>Bacteria</taxon>
        <taxon>Pseudomonadati</taxon>
        <taxon>Pseudomonadota</taxon>
        <taxon>Gammaproteobacteria</taxon>
        <taxon>Cellvibrionales</taxon>
        <taxon>Cellvibrionaceae</taxon>
        <taxon>Cellvibrio</taxon>
    </lineage>
</organism>
<feature type="signal peptide" evidence="3">
    <location>
        <begin position="1"/>
        <end position="26"/>
    </location>
</feature>
<protein>
    <recommendedName>
        <fullName evidence="4">OmpA-like domain-containing protein</fullName>
    </recommendedName>
</protein>
<keyword evidence="2" id="KW-0175">Coiled coil</keyword>
<dbReference type="Pfam" id="PF00691">
    <property type="entry name" value="OmpA"/>
    <property type="match status" value="1"/>
</dbReference>
<dbReference type="GO" id="GO:0016020">
    <property type="term" value="C:membrane"/>
    <property type="evidence" value="ECO:0007669"/>
    <property type="project" value="UniProtKB-UniRule"/>
</dbReference>
<dbReference type="InterPro" id="IPR006665">
    <property type="entry name" value="OmpA-like"/>
</dbReference>
<evidence type="ECO:0000256" key="3">
    <source>
        <dbReference type="SAM" id="SignalP"/>
    </source>
</evidence>
<dbReference type="SUPFAM" id="SSF103088">
    <property type="entry name" value="OmpA-like"/>
    <property type="match status" value="1"/>
</dbReference>
<evidence type="ECO:0000256" key="2">
    <source>
        <dbReference type="SAM" id="Coils"/>
    </source>
</evidence>
<evidence type="ECO:0000256" key="1">
    <source>
        <dbReference type="PROSITE-ProRule" id="PRU00473"/>
    </source>
</evidence>
<comment type="caution">
    <text evidence="5">The sequence shown here is derived from an EMBL/GenBank/DDBJ whole genome shotgun (WGS) entry which is preliminary data.</text>
</comment>
<feature type="chain" id="PRO_5013012233" description="OmpA-like domain-containing protein" evidence="3">
    <location>
        <begin position="27"/>
        <end position="352"/>
    </location>
</feature>
<sequence length="352" mass="37729">MFLLSKPAILSCLAMIPLSMAFSVQAQTYASGFTDAKWSAQSGAFACSLTHEIPAFGTAYFGQNAGSAGFFEFRGAKKAFPAGSVKLEAVPPLWRSDLAPQSLMTLSATTGLRLNAAQLKTLAESLEGGTNVVFSSASANEGSNLRVIVDARNFAASYATYKRCVANLIPYTFDQLSRTLINYASGADVLSSAAKAQLDKIVRYTKADNKVLGILVDAHSDKHETPEDADRLSQQQAELVADYLIEKGLPATFITARWHGDKFPIADNKNAVGQAKNRRITLRLENEASRKEMERRVAAVKAAEQKAAAEQAAKAAAEAEKQAAAEASSVTTSQLEQLVEKQNLNSGKQPSL</sequence>